<dbReference type="EMBL" id="JAAOZC010000013">
    <property type="protein sequence ID" value="NIJ09591.1"/>
    <property type="molecule type" value="Genomic_DNA"/>
</dbReference>
<comment type="subcellular location">
    <subcellularLocation>
        <location evidence="1">Cytoplasm</location>
        <location evidence="1">Cytosol</location>
    </subcellularLocation>
</comment>
<dbReference type="Proteomes" id="UP000727456">
    <property type="component" value="Unassembled WGS sequence"/>
</dbReference>
<organism evidence="6 7">
    <name type="scientific">Sphingomonas vulcanisoli</name>
    <dbReference type="NCBI Taxonomy" id="1658060"/>
    <lineage>
        <taxon>Bacteria</taxon>
        <taxon>Pseudomonadati</taxon>
        <taxon>Pseudomonadota</taxon>
        <taxon>Alphaproteobacteria</taxon>
        <taxon>Sphingomonadales</taxon>
        <taxon>Sphingomonadaceae</taxon>
        <taxon>Sphingomonas</taxon>
    </lineage>
</organism>
<dbReference type="Pfam" id="PF02561">
    <property type="entry name" value="FliS"/>
    <property type="match status" value="1"/>
</dbReference>
<keyword evidence="6" id="KW-0966">Cell projection</keyword>
<keyword evidence="7" id="KW-1185">Reference proteome</keyword>
<name>A0ABX0TVX5_9SPHN</name>
<evidence type="ECO:0000256" key="1">
    <source>
        <dbReference type="ARBA" id="ARBA00004514"/>
    </source>
</evidence>
<protein>
    <submittedName>
        <fullName evidence="6">Flagellar protein FliS</fullName>
    </submittedName>
</protein>
<gene>
    <name evidence="6" type="ORF">FHS31_003228</name>
</gene>
<reference evidence="6 7" key="1">
    <citation type="submission" date="2020-03" db="EMBL/GenBank/DDBJ databases">
        <title>Genomic Encyclopedia of Type Strains, Phase III (KMG-III): the genomes of soil and plant-associated and newly described type strains.</title>
        <authorList>
            <person name="Whitman W."/>
        </authorList>
    </citation>
    <scope>NUCLEOTIDE SEQUENCE [LARGE SCALE GENOMIC DNA]</scope>
    <source>
        <strain evidence="6 7">CECT 8804</strain>
    </source>
</reference>
<dbReference type="PANTHER" id="PTHR34773">
    <property type="entry name" value="FLAGELLAR SECRETION CHAPERONE FLIS"/>
    <property type="match status" value="1"/>
</dbReference>
<sequence>MFAAPNRMMAAYARYSEVDVKARVEGASPHGLILILFEELQKALATMAAAERAGDRGRSLTVQARALSMLHGLETGLDYERGGEIADTLGKIYREARRLLGTQGDARGKAIEDARDIINDISEAWAAIG</sequence>
<evidence type="ECO:0000256" key="2">
    <source>
        <dbReference type="ARBA" id="ARBA00008787"/>
    </source>
</evidence>
<evidence type="ECO:0000256" key="3">
    <source>
        <dbReference type="ARBA" id="ARBA00022490"/>
    </source>
</evidence>
<keyword evidence="3" id="KW-0963">Cytoplasm</keyword>
<accession>A0ABX0TVX5</accession>
<proteinExistence type="inferred from homology"/>
<dbReference type="InterPro" id="IPR036584">
    <property type="entry name" value="FliS_sf"/>
</dbReference>
<keyword evidence="5" id="KW-0143">Chaperone</keyword>
<dbReference type="Gene3D" id="1.20.120.340">
    <property type="entry name" value="Flagellar protein FliS"/>
    <property type="match status" value="1"/>
</dbReference>
<evidence type="ECO:0000313" key="6">
    <source>
        <dbReference type="EMBL" id="NIJ09591.1"/>
    </source>
</evidence>
<comment type="similarity">
    <text evidence="2">Belongs to the FliS family.</text>
</comment>
<comment type="caution">
    <text evidence="6">The sequence shown here is derived from an EMBL/GenBank/DDBJ whole genome shotgun (WGS) entry which is preliminary data.</text>
</comment>
<dbReference type="SUPFAM" id="SSF101116">
    <property type="entry name" value="Flagellar export chaperone FliS"/>
    <property type="match status" value="1"/>
</dbReference>
<dbReference type="PANTHER" id="PTHR34773:SF1">
    <property type="entry name" value="FLAGELLAR SECRETION CHAPERONE FLIS"/>
    <property type="match status" value="1"/>
</dbReference>
<evidence type="ECO:0000313" key="7">
    <source>
        <dbReference type="Proteomes" id="UP000727456"/>
    </source>
</evidence>
<keyword evidence="4" id="KW-1005">Bacterial flagellum biogenesis</keyword>
<evidence type="ECO:0000256" key="5">
    <source>
        <dbReference type="ARBA" id="ARBA00023186"/>
    </source>
</evidence>
<keyword evidence="6" id="KW-0969">Cilium</keyword>
<evidence type="ECO:0000256" key="4">
    <source>
        <dbReference type="ARBA" id="ARBA00022795"/>
    </source>
</evidence>
<dbReference type="RefSeq" id="WP_167075355.1">
    <property type="nucleotide sequence ID" value="NZ_JAAOZC010000013.1"/>
</dbReference>
<dbReference type="InterPro" id="IPR003713">
    <property type="entry name" value="FliS"/>
</dbReference>
<keyword evidence="6" id="KW-0282">Flagellum</keyword>